<dbReference type="EMBL" id="CM056743">
    <property type="protein sequence ID" value="KAJ8671840.1"/>
    <property type="molecule type" value="Genomic_DNA"/>
</dbReference>
<sequence length="563" mass="65894">MDEKNEEKRAEYGKMTVCKLKELLSSRGIRNQGKKAELVERLMDYDRNKDFGGKGGVDDQMKERIKTPAVTLYKDLHAACPLPLFKRNDFDSFLEKYEKKVRESEKMYQRGYLLSLRFVDLGPAYFVKGRCGASMKKNVQYEVDVCLSHQGDVEGSSCECGAGWSIEAHCKHVIIILMGLLDICENKSIILEETCTEKLQTFHRPTKQYFKSPQQVKELMQRKMAPRKLDFDENNTSSTEPSNPRRYLVDHQVFEMSDEYKQKYVERFRNLLINSGCDMSMPIKMIIAPANLHAVVWDHMYSEMNLAREVLRYLKLLDVTPEEILAIEEQTRKQSHDFMWHWYRKHRLSASLFGRICRVTEKGAPKLVKDIMNPQPIYSKPIEHGRKYESTAIKTWNDYHHGFLNLAESGLFIHPQYPYICGTPDRLNAALSVLEVKCPYAARYNFIDDTSVPSLIPYLERDGKGNWALKKNSEYYYQVQGQLLVTRRSFCDFIVWTFKDLVQVSIKRDETFIDAMLKDLKKFYKNHLQPAILEKYLYRNSEKFINHSSLLHRFTQNEKSGNI</sequence>
<protein>
    <submittedName>
        <fullName evidence="1">Uncharacterized protein</fullName>
    </submittedName>
</protein>
<name>A0ACC2NKY2_9HYME</name>
<reference evidence="1" key="1">
    <citation type="submission" date="2023-04" db="EMBL/GenBank/DDBJ databases">
        <title>A chromosome-level genome assembly of the parasitoid wasp Eretmocerus hayati.</title>
        <authorList>
            <person name="Zhong Y."/>
            <person name="Liu S."/>
            <person name="Liu Y."/>
        </authorList>
    </citation>
    <scope>NUCLEOTIDE SEQUENCE</scope>
    <source>
        <strain evidence="1">ZJU_SS_LIU_2023</strain>
    </source>
</reference>
<organism evidence="1 2">
    <name type="scientific">Eretmocerus hayati</name>
    <dbReference type="NCBI Taxonomy" id="131215"/>
    <lineage>
        <taxon>Eukaryota</taxon>
        <taxon>Metazoa</taxon>
        <taxon>Ecdysozoa</taxon>
        <taxon>Arthropoda</taxon>
        <taxon>Hexapoda</taxon>
        <taxon>Insecta</taxon>
        <taxon>Pterygota</taxon>
        <taxon>Neoptera</taxon>
        <taxon>Endopterygota</taxon>
        <taxon>Hymenoptera</taxon>
        <taxon>Apocrita</taxon>
        <taxon>Proctotrupomorpha</taxon>
        <taxon>Chalcidoidea</taxon>
        <taxon>Aphelinidae</taxon>
        <taxon>Aphelininae</taxon>
        <taxon>Eretmocerus</taxon>
    </lineage>
</organism>
<dbReference type="Proteomes" id="UP001239111">
    <property type="component" value="Chromosome 3"/>
</dbReference>
<evidence type="ECO:0000313" key="1">
    <source>
        <dbReference type="EMBL" id="KAJ8671840.1"/>
    </source>
</evidence>
<keyword evidence="2" id="KW-1185">Reference proteome</keyword>
<accession>A0ACC2NKY2</accession>
<gene>
    <name evidence="1" type="ORF">QAD02_003099</name>
</gene>
<proteinExistence type="predicted"/>
<evidence type="ECO:0000313" key="2">
    <source>
        <dbReference type="Proteomes" id="UP001239111"/>
    </source>
</evidence>
<comment type="caution">
    <text evidence="1">The sequence shown here is derived from an EMBL/GenBank/DDBJ whole genome shotgun (WGS) entry which is preliminary data.</text>
</comment>